<protein>
    <recommendedName>
        <fullName evidence="3">SAM-dependent methyltransferase</fullName>
    </recommendedName>
</protein>
<comment type="caution">
    <text evidence="1">The sequence shown here is derived from an EMBL/GenBank/DDBJ whole genome shotgun (WGS) entry which is preliminary data.</text>
</comment>
<evidence type="ECO:0000313" key="1">
    <source>
        <dbReference type="EMBL" id="MBB4145862.1"/>
    </source>
</evidence>
<accession>A0A7W6LKP7</accession>
<keyword evidence="2" id="KW-1185">Reference proteome</keyword>
<evidence type="ECO:0008006" key="3">
    <source>
        <dbReference type="Google" id="ProtNLM"/>
    </source>
</evidence>
<dbReference type="RefSeq" id="WP_165130386.1">
    <property type="nucleotide sequence ID" value="NZ_CP049247.1"/>
</dbReference>
<name>A0A7W6LKP7_9HYPH</name>
<dbReference type="AlphaFoldDB" id="A0A7W6LKP7"/>
<evidence type="ECO:0000313" key="2">
    <source>
        <dbReference type="Proteomes" id="UP000519897"/>
    </source>
</evidence>
<sequence length="481" mass="53211">MNALVAISEKSVPLAESIDQARALFDAGDVQAAKQLADLVYSSVRPLSEAAARMDMRQAMDACFRIQADALELVSRSEIRIADEWDRLAAEGKVARGRPKKSVGADDALTAVSIGLRRDQIHSARQLRDREAKEPGFIRRTIDDLVARGIAPSKSSIRHAIGNRSRSRQERGNNAYFTPIEAIRTLLSLESFSGVVKEPACGEANISRPMEEVGYRVQISDLVDYGTTTLSGEAQGVGDFLQSVAGDSAGVDIVTNPPYGKDILNKFVAHALREHKPQKMALLLNSTFMFGCEDADRIYAMEECPPSRIYIFTRRLPMMHQQGWDGNEASNQMNTGWFIWESNEDGTYGCGYPQIIRIDWQKQQHAPALPPGACGRVSPMTFRSQVDDEYARETPRRELAERVEEERARALIWIAERKEFDAMSLRQGIAVRPLLAEALIADLANHGLIEPIHNAYWQITEGGWTVLGATAAVMVARGVAA</sequence>
<reference evidence="1 2" key="1">
    <citation type="submission" date="2020-08" db="EMBL/GenBank/DDBJ databases">
        <title>Genomic Encyclopedia of Type Strains, Phase IV (KMG-IV): sequencing the most valuable type-strain genomes for metagenomic binning, comparative biology and taxonomic classification.</title>
        <authorList>
            <person name="Goeker M."/>
        </authorList>
    </citation>
    <scope>NUCLEOTIDE SEQUENCE [LARGE SCALE GENOMIC DNA]</scope>
    <source>
        <strain evidence="1 2">DSM 29514</strain>
    </source>
</reference>
<organism evidence="1 2">
    <name type="scientific">Rhizobium rhizoryzae</name>
    <dbReference type="NCBI Taxonomy" id="451876"/>
    <lineage>
        <taxon>Bacteria</taxon>
        <taxon>Pseudomonadati</taxon>
        <taxon>Pseudomonadota</taxon>
        <taxon>Alphaproteobacteria</taxon>
        <taxon>Hyphomicrobiales</taxon>
        <taxon>Rhizobiaceae</taxon>
        <taxon>Rhizobium/Agrobacterium group</taxon>
        <taxon>Rhizobium</taxon>
    </lineage>
</organism>
<dbReference type="Proteomes" id="UP000519897">
    <property type="component" value="Unassembled WGS sequence"/>
</dbReference>
<dbReference type="EMBL" id="JACIEC010000012">
    <property type="protein sequence ID" value="MBB4145862.1"/>
    <property type="molecule type" value="Genomic_DNA"/>
</dbReference>
<proteinExistence type="predicted"/>
<gene>
    <name evidence="1" type="ORF">GGQ72_004428</name>
</gene>